<gene>
    <name evidence="8" type="ORF">DB88DRAFT_487640</name>
</gene>
<dbReference type="Gene3D" id="3.50.80.10">
    <property type="entry name" value="D-tyrosyl-tRNA(Tyr) deacylase"/>
    <property type="match status" value="1"/>
</dbReference>
<feature type="region of interest" description="Disordered" evidence="7">
    <location>
        <begin position="148"/>
        <end position="209"/>
    </location>
</feature>
<dbReference type="GO" id="GO:0000049">
    <property type="term" value="F:tRNA binding"/>
    <property type="evidence" value="ECO:0007669"/>
    <property type="project" value="UniProtKB-KW"/>
</dbReference>
<dbReference type="InterPro" id="IPR003732">
    <property type="entry name" value="Daa-tRNA_deacyls_DTD"/>
</dbReference>
<comment type="catalytic activity">
    <reaction evidence="5">
        <text>a D-aminoacyl-tRNA + H2O = a tRNA + a D-alpha-amino acid + H(+)</text>
        <dbReference type="Rhea" id="RHEA:13953"/>
        <dbReference type="Rhea" id="RHEA-COMP:10123"/>
        <dbReference type="Rhea" id="RHEA-COMP:10124"/>
        <dbReference type="ChEBI" id="CHEBI:15377"/>
        <dbReference type="ChEBI" id="CHEBI:15378"/>
        <dbReference type="ChEBI" id="CHEBI:59871"/>
        <dbReference type="ChEBI" id="CHEBI:78442"/>
        <dbReference type="ChEBI" id="CHEBI:79333"/>
        <dbReference type="EC" id="3.1.1.96"/>
    </reaction>
</comment>
<evidence type="ECO:0000256" key="2">
    <source>
        <dbReference type="ARBA" id="ARBA00013056"/>
    </source>
</evidence>
<reference evidence="8" key="1">
    <citation type="submission" date="2023-02" db="EMBL/GenBank/DDBJ databases">
        <title>Identification and recombinant expression of a fungal hydrolase from Papiliotrema laurentii that hydrolyzes apple cutin and clears colloidal polyester polyurethane.</title>
        <authorList>
            <consortium name="DOE Joint Genome Institute"/>
            <person name="Roman V.A."/>
            <person name="Bojanowski C."/>
            <person name="Crable B.R."/>
            <person name="Wagner D.N."/>
            <person name="Hung C.S."/>
            <person name="Nadeau L.J."/>
            <person name="Schratz L."/>
            <person name="Haridas S."/>
            <person name="Pangilinan J."/>
            <person name="Lipzen A."/>
            <person name="Na H."/>
            <person name="Yan M."/>
            <person name="Ng V."/>
            <person name="Grigoriev I.V."/>
            <person name="Spatafora J.W."/>
            <person name="Barlow D."/>
            <person name="Biffinger J."/>
            <person name="Kelley-Loughnane N."/>
            <person name="Varaljay V.A."/>
            <person name="Crookes-Goodson W.J."/>
        </authorList>
    </citation>
    <scope>NUCLEOTIDE SEQUENCE</scope>
    <source>
        <strain evidence="8">5307AH</strain>
    </source>
</reference>
<keyword evidence="6" id="KW-0820">tRNA-binding</keyword>
<dbReference type="PANTHER" id="PTHR10472:SF5">
    <property type="entry name" value="D-AMINOACYL-TRNA DEACYLASE 1"/>
    <property type="match status" value="1"/>
</dbReference>
<accession>A0AAD9FRQ5</accession>
<evidence type="ECO:0000256" key="1">
    <source>
        <dbReference type="ARBA" id="ARBA00009673"/>
    </source>
</evidence>
<keyword evidence="6" id="KW-0378">Hydrolase</keyword>
<protein>
    <recommendedName>
        <fullName evidence="3 6">D-aminoacyl-tRNA deacylase</fullName>
        <ecNumber evidence="2 6">3.1.1.96</ecNumber>
    </recommendedName>
</protein>
<comment type="caution">
    <text evidence="8">The sequence shown here is derived from an EMBL/GenBank/DDBJ whole genome shotgun (WGS) entry which is preliminary data.</text>
</comment>
<dbReference type="GO" id="GO:0051500">
    <property type="term" value="F:D-tyrosyl-tRNA(Tyr) deacylase activity"/>
    <property type="evidence" value="ECO:0007669"/>
    <property type="project" value="TreeGrafter"/>
</dbReference>
<evidence type="ECO:0000256" key="7">
    <source>
        <dbReference type="SAM" id="MobiDB-lite"/>
    </source>
</evidence>
<keyword evidence="6" id="KW-0694">RNA-binding</keyword>
<dbReference type="FunFam" id="3.50.80.10:FF:000001">
    <property type="entry name" value="D-aminoacyl-tRNA deacylase"/>
    <property type="match status" value="1"/>
</dbReference>
<comment type="similarity">
    <text evidence="1 6">Belongs to the DTD family.</text>
</comment>
<evidence type="ECO:0000313" key="9">
    <source>
        <dbReference type="Proteomes" id="UP001182556"/>
    </source>
</evidence>
<keyword evidence="6" id="KW-0963">Cytoplasm</keyword>
<organism evidence="8 9">
    <name type="scientific">Papiliotrema laurentii</name>
    <name type="common">Cryptococcus laurentii</name>
    <dbReference type="NCBI Taxonomy" id="5418"/>
    <lineage>
        <taxon>Eukaryota</taxon>
        <taxon>Fungi</taxon>
        <taxon>Dikarya</taxon>
        <taxon>Basidiomycota</taxon>
        <taxon>Agaricomycotina</taxon>
        <taxon>Tremellomycetes</taxon>
        <taxon>Tremellales</taxon>
        <taxon>Rhynchogastremaceae</taxon>
        <taxon>Papiliotrema</taxon>
    </lineage>
</organism>
<feature type="compositionally biased region" description="Basic and acidic residues" evidence="7">
    <location>
        <begin position="187"/>
        <end position="209"/>
    </location>
</feature>
<dbReference type="GO" id="GO:0005737">
    <property type="term" value="C:cytoplasm"/>
    <property type="evidence" value="ECO:0007669"/>
    <property type="project" value="UniProtKB-SubCell"/>
</dbReference>
<evidence type="ECO:0000256" key="4">
    <source>
        <dbReference type="ARBA" id="ARBA00047676"/>
    </source>
</evidence>
<dbReference type="Pfam" id="PF02580">
    <property type="entry name" value="Tyr_Deacylase"/>
    <property type="match status" value="1"/>
</dbReference>
<evidence type="ECO:0000256" key="5">
    <source>
        <dbReference type="ARBA" id="ARBA00048018"/>
    </source>
</evidence>
<dbReference type="EMBL" id="JAODAN010000004">
    <property type="protein sequence ID" value="KAK1925021.1"/>
    <property type="molecule type" value="Genomic_DNA"/>
</dbReference>
<evidence type="ECO:0000313" key="8">
    <source>
        <dbReference type="EMBL" id="KAK1925021.1"/>
    </source>
</evidence>
<keyword evidence="9" id="KW-1185">Reference proteome</keyword>
<feature type="compositionally biased region" description="Basic and acidic residues" evidence="7">
    <location>
        <begin position="169"/>
        <end position="180"/>
    </location>
</feature>
<proteinExistence type="inferred from homology"/>
<dbReference type="PANTHER" id="PTHR10472">
    <property type="entry name" value="D-TYROSYL-TRNA TYR DEACYLASE"/>
    <property type="match status" value="1"/>
</dbReference>
<sequence length="230" mass="25299">MKTVIQRVTSAALILNGETIASIGKGLFILVGVDRYDNESDIAPIIKKVLGGKLFEDEQGGLWKQNIIDAQGEILCASQFTLFARFKGTKPDFHESMEPKRGKELYEAFVEACRSGYQADKVKAGKFGSTIQISLVNDGPTTILFDTQQSKSSAPSTSASGTATPSDVAEQRKRTEEMKAAKAARRAQFEAHVAQKEKWKKDGERKKDVVGEVQAEELEQAVRELKVQES</sequence>
<feature type="compositionally biased region" description="Low complexity" evidence="7">
    <location>
        <begin position="150"/>
        <end position="166"/>
    </location>
</feature>
<comment type="subcellular location">
    <subcellularLocation>
        <location evidence="6">Cytoplasm</location>
    </subcellularLocation>
</comment>
<name>A0AAD9FRQ5_PAPLA</name>
<dbReference type="AlphaFoldDB" id="A0AAD9FRQ5"/>
<dbReference type="NCBIfam" id="TIGR00256">
    <property type="entry name" value="D-aminoacyl-tRNA deacylase"/>
    <property type="match status" value="1"/>
</dbReference>
<dbReference type="EC" id="3.1.1.96" evidence="2 6"/>
<dbReference type="Proteomes" id="UP001182556">
    <property type="component" value="Unassembled WGS sequence"/>
</dbReference>
<comment type="catalytic activity">
    <reaction evidence="4">
        <text>glycyl-tRNA(Ala) + H2O = tRNA(Ala) + glycine + H(+)</text>
        <dbReference type="Rhea" id="RHEA:53744"/>
        <dbReference type="Rhea" id="RHEA-COMP:9657"/>
        <dbReference type="Rhea" id="RHEA-COMP:13640"/>
        <dbReference type="ChEBI" id="CHEBI:15377"/>
        <dbReference type="ChEBI" id="CHEBI:15378"/>
        <dbReference type="ChEBI" id="CHEBI:57305"/>
        <dbReference type="ChEBI" id="CHEBI:78442"/>
        <dbReference type="ChEBI" id="CHEBI:78522"/>
        <dbReference type="EC" id="3.1.1.96"/>
    </reaction>
</comment>
<dbReference type="InterPro" id="IPR023509">
    <property type="entry name" value="DTD-like_sf"/>
</dbReference>
<dbReference type="SUPFAM" id="SSF69500">
    <property type="entry name" value="DTD-like"/>
    <property type="match status" value="1"/>
</dbReference>
<evidence type="ECO:0000256" key="6">
    <source>
        <dbReference type="RuleBase" id="RU003470"/>
    </source>
</evidence>
<evidence type="ECO:0000256" key="3">
    <source>
        <dbReference type="ARBA" id="ARBA00020007"/>
    </source>
</evidence>